<comment type="caution">
    <text evidence="2">The sequence shown here is derived from an EMBL/GenBank/DDBJ whole genome shotgun (WGS) entry which is preliminary data.</text>
</comment>
<dbReference type="EMBL" id="CAXAMN010004313">
    <property type="protein sequence ID" value="CAK9008596.1"/>
    <property type="molecule type" value="Genomic_DNA"/>
</dbReference>
<feature type="non-terminal residue" evidence="2">
    <location>
        <position position="1"/>
    </location>
</feature>
<dbReference type="Proteomes" id="UP001642484">
    <property type="component" value="Unassembled WGS sequence"/>
</dbReference>
<dbReference type="InterPro" id="IPR058917">
    <property type="entry name" value="RESC6_dom"/>
</dbReference>
<keyword evidence="3" id="KW-1185">Reference proteome</keyword>
<evidence type="ECO:0000313" key="2">
    <source>
        <dbReference type="EMBL" id="CAK9008596.1"/>
    </source>
</evidence>
<sequence length="664" mass="73820">RKLCPIQRGPDRSGAALPKQWPDFGQMRKIPCGRARCHWLRFLQGVRAFSSLAPRWLPVNSTAPVPSPSPQKGWQEIQRLRGRAGDPLDVQGCSALVRTLRKALQPGFVSRGKTPDSFWKKAAYRGGQLANFLRPEETCEVLMALADAKLPWKQDPKATEGLQLFAHHTAEEIGSFTAVQIAQILDAFARMGFLHEDLLDAISRTIALTVSSDSGRFSNEAAVSLLSSFEALAVADQTMMRSLSKLFMRRIVREPLSPQETAKVAVAFSALRVRDVGLFNATTLGLCRPEAIQALSWMELAHVAVAYASLRLYSPSLFSALLGRLELPKFPQEKPREMRLSQGKIRVRIADSSSPIPCYEDFEVLPLAENQLLRVPCAEDIWQSLQTQEPLSPCLGGYPQTCSNQATGYYVLWTISRHMLTVRPVPLSPQVVARFLEAQLHLGQVGLQEAGHLLPHMAHSAGPSGRPSIQLSKLLIIFLARGSHAFPWLWRRAIVGAFSEVDARRADAGKQRLLPMNSLVPLLESFAEHLRLLQPVLDEADPMLTSHIQVLTGGLVKLWALVAKRSGTLPDSELRQAGLTAPELFKAQFNLGEVMRNSSLSNTGRALNHASLKAIRCISREMLRREWSEEEAVELVELLDQNGIQPAWLLEDLRIMKKDSIRNN</sequence>
<feature type="domain" description="RNA-editing substrate-binding complex 6 protein" evidence="1">
    <location>
        <begin position="155"/>
        <end position="279"/>
    </location>
</feature>
<dbReference type="Pfam" id="PF26188">
    <property type="entry name" value="RESC6"/>
    <property type="match status" value="1"/>
</dbReference>
<reference evidence="2 3" key="1">
    <citation type="submission" date="2024-02" db="EMBL/GenBank/DDBJ databases">
        <authorList>
            <person name="Chen Y."/>
            <person name="Shah S."/>
            <person name="Dougan E. K."/>
            <person name="Thang M."/>
            <person name="Chan C."/>
        </authorList>
    </citation>
    <scope>NUCLEOTIDE SEQUENCE [LARGE SCALE GENOMIC DNA]</scope>
</reference>
<accession>A0ABP0J2M3</accession>
<organism evidence="2 3">
    <name type="scientific">Durusdinium trenchii</name>
    <dbReference type="NCBI Taxonomy" id="1381693"/>
    <lineage>
        <taxon>Eukaryota</taxon>
        <taxon>Sar</taxon>
        <taxon>Alveolata</taxon>
        <taxon>Dinophyceae</taxon>
        <taxon>Suessiales</taxon>
        <taxon>Symbiodiniaceae</taxon>
        <taxon>Durusdinium</taxon>
    </lineage>
</organism>
<proteinExistence type="predicted"/>
<protein>
    <recommendedName>
        <fullName evidence="1">RNA-editing substrate-binding complex 6 protein domain-containing protein</fullName>
    </recommendedName>
</protein>
<name>A0ABP0J2M3_9DINO</name>
<evidence type="ECO:0000259" key="1">
    <source>
        <dbReference type="Pfam" id="PF26188"/>
    </source>
</evidence>
<evidence type="ECO:0000313" key="3">
    <source>
        <dbReference type="Proteomes" id="UP001642484"/>
    </source>
</evidence>
<gene>
    <name evidence="2" type="ORF">CCMP2556_LOCUS9312</name>
</gene>